<dbReference type="Pfam" id="PF24842">
    <property type="entry name" value="UFD1_N2"/>
    <property type="match status" value="1"/>
</dbReference>
<organism evidence="6 7">
    <name type="scientific">Pythium oligandrum</name>
    <name type="common">Mycoparasitic fungus</name>
    <dbReference type="NCBI Taxonomy" id="41045"/>
    <lineage>
        <taxon>Eukaryota</taxon>
        <taxon>Sar</taxon>
        <taxon>Stramenopiles</taxon>
        <taxon>Oomycota</taxon>
        <taxon>Peronosporomycetes</taxon>
        <taxon>Pythiales</taxon>
        <taxon>Pythiaceae</taxon>
        <taxon>Pythium</taxon>
    </lineage>
</organism>
<dbReference type="Gene3D" id="2.40.40.50">
    <property type="entry name" value="Ubiquitin fusion degradation protein UFD1, N-terminal domain"/>
    <property type="match status" value="1"/>
</dbReference>
<name>A0A8K1CMT8_PYTOL</name>
<comment type="caution">
    <text evidence="6">The sequence shown here is derived from an EMBL/GenBank/DDBJ whole genome shotgun (WGS) entry which is preliminary data.</text>
</comment>
<evidence type="ECO:0000313" key="6">
    <source>
        <dbReference type="EMBL" id="TMW65480.1"/>
    </source>
</evidence>
<dbReference type="Gene3D" id="3.10.330.10">
    <property type="match status" value="1"/>
</dbReference>
<reference evidence="6" key="1">
    <citation type="submission" date="2019-03" db="EMBL/GenBank/DDBJ databases">
        <title>Long read genome sequence of the mycoparasitic Pythium oligandrum ATCC 38472 isolated from sugarbeet rhizosphere.</title>
        <authorList>
            <person name="Gaulin E."/>
        </authorList>
    </citation>
    <scope>NUCLEOTIDE SEQUENCE</scope>
    <source>
        <strain evidence="6">ATCC 38472_TT</strain>
    </source>
</reference>
<keyword evidence="2" id="KW-0833">Ubl conjugation pathway</keyword>
<dbReference type="GO" id="GO:0006511">
    <property type="term" value="P:ubiquitin-dependent protein catabolic process"/>
    <property type="evidence" value="ECO:0007669"/>
    <property type="project" value="InterPro"/>
</dbReference>
<feature type="domain" description="Ubiquitin fusion degradation protein UFD1 N-terminal subdomain 1" evidence="4">
    <location>
        <begin position="31"/>
        <end position="129"/>
    </location>
</feature>
<dbReference type="GO" id="GO:0036503">
    <property type="term" value="P:ERAD pathway"/>
    <property type="evidence" value="ECO:0007669"/>
    <property type="project" value="TreeGrafter"/>
</dbReference>
<dbReference type="Proteomes" id="UP000794436">
    <property type="component" value="Unassembled WGS sequence"/>
</dbReference>
<keyword evidence="7" id="KW-1185">Reference proteome</keyword>
<dbReference type="PANTHER" id="PTHR12555:SF13">
    <property type="entry name" value="UBIQUITIN RECOGNITION FACTOR IN ER-ASSOCIATED DEGRADATION PROTEIN 1"/>
    <property type="match status" value="1"/>
</dbReference>
<evidence type="ECO:0000259" key="5">
    <source>
        <dbReference type="Pfam" id="PF24842"/>
    </source>
</evidence>
<dbReference type="GO" id="GO:0034098">
    <property type="term" value="C:VCP-NPL4-UFD1 AAA ATPase complex"/>
    <property type="evidence" value="ECO:0007669"/>
    <property type="project" value="TreeGrafter"/>
</dbReference>
<feature type="region of interest" description="Disordered" evidence="3">
    <location>
        <begin position="212"/>
        <end position="253"/>
    </location>
</feature>
<evidence type="ECO:0000256" key="1">
    <source>
        <dbReference type="ARBA" id="ARBA00006043"/>
    </source>
</evidence>
<dbReference type="InterPro" id="IPR004854">
    <property type="entry name" value="Ufd1-like"/>
</dbReference>
<sequence>MKKGRDVRRPGARSSTITNAAAPFSSTIPPRKLQCFSVACLDMPALEFGDKIVLPANVLMELQCFKIPTPMLFHIRAFGHEDPASNTDSWTQYCSVQEFSAPPGQVFIPYWMMQNLYISEGQDVLLTSVLSLPRGIYCRLQPEDSAFLTIAAEIGPKLLLESALRRYSVLSEHETILIIHGEQRFYVRVVELKPARVVSILGDVDLTVDFTAPETADPRRPKSSHRPAPDSTQHSQETPQAPAPTPEPISQVPIASSVTGCGRRLGDGVCVPEATTIAQPGQRNPPKLGTASFQAAQQRMHQQKHDLGVDVSVVAGRADTDGLATHIKQAQAAFTSFGNRLGGKQATTPEERPEAIEAVHAADQSSTIECSMCLAEISSVNIELHTVRCAKNPSYHKVSLSVGYSSL</sequence>
<protein>
    <recommendedName>
        <fullName evidence="8">Ubiquitin fusion degradation protein</fullName>
    </recommendedName>
</protein>
<feature type="domain" description="Ubiquitin fusion degradation protein UFD1 N-terminal subdomain 2" evidence="5">
    <location>
        <begin position="135"/>
        <end position="213"/>
    </location>
</feature>
<dbReference type="InterPro" id="IPR055418">
    <property type="entry name" value="UFD1_N2"/>
</dbReference>
<dbReference type="InterPro" id="IPR055417">
    <property type="entry name" value="UFD1_N1"/>
</dbReference>
<accession>A0A8K1CMT8</accession>
<dbReference type="AlphaFoldDB" id="A0A8K1CMT8"/>
<evidence type="ECO:0000313" key="7">
    <source>
        <dbReference type="Proteomes" id="UP000794436"/>
    </source>
</evidence>
<dbReference type="PANTHER" id="PTHR12555">
    <property type="entry name" value="UBIQUITIN FUSION DEGRADATON PROTEIN 1"/>
    <property type="match status" value="1"/>
</dbReference>
<gene>
    <name evidence="6" type="ORF">Poli38472_008122</name>
</gene>
<proteinExistence type="inferred from homology"/>
<dbReference type="InterPro" id="IPR042299">
    <property type="entry name" value="Ufd1-like_Nn"/>
</dbReference>
<dbReference type="OrthoDB" id="422728at2759"/>
<evidence type="ECO:0008006" key="8">
    <source>
        <dbReference type="Google" id="ProtNLM"/>
    </source>
</evidence>
<dbReference type="Pfam" id="PF03152">
    <property type="entry name" value="UFD1_N1"/>
    <property type="match status" value="1"/>
</dbReference>
<evidence type="ECO:0000259" key="4">
    <source>
        <dbReference type="Pfam" id="PF03152"/>
    </source>
</evidence>
<dbReference type="GO" id="GO:0031593">
    <property type="term" value="F:polyubiquitin modification-dependent protein binding"/>
    <property type="evidence" value="ECO:0007669"/>
    <property type="project" value="TreeGrafter"/>
</dbReference>
<evidence type="ECO:0000256" key="3">
    <source>
        <dbReference type="SAM" id="MobiDB-lite"/>
    </source>
</evidence>
<dbReference type="EMBL" id="SPLM01000037">
    <property type="protein sequence ID" value="TMW65480.1"/>
    <property type="molecule type" value="Genomic_DNA"/>
</dbReference>
<evidence type="ECO:0000256" key="2">
    <source>
        <dbReference type="ARBA" id="ARBA00022786"/>
    </source>
</evidence>
<comment type="similarity">
    <text evidence="1">Belongs to the UFD1 family.</text>
</comment>